<proteinExistence type="inferred from homology"/>
<dbReference type="InterPro" id="IPR003593">
    <property type="entry name" value="AAA+_ATPase"/>
</dbReference>
<dbReference type="OrthoDB" id="9784332at2"/>
<comment type="function">
    <text evidence="10">Part of an ABC transporter complex. Responsible for energy coupling to the transport system.</text>
</comment>
<dbReference type="RefSeq" id="WP_144449101.1">
    <property type="nucleotide sequence ID" value="NZ_VLKZ01000002.1"/>
</dbReference>
<keyword evidence="7" id="KW-1278">Translocase</keyword>
<dbReference type="AlphaFoldDB" id="A0A562QQM5"/>
<evidence type="ECO:0000256" key="3">
    <source>
        <dbReference type="ARBA" id="ARBA00022448"/>
    </source>
</evidence>
<comment type="subcellular location">
    <subcellularLocation>
        <location evidence="1 10">Cell membrane</location>
        <topology evidence="1 10">Peripheral membrane protein</topology>
    </subcellularLocation>
</comment>
<dbReference type="PANTHER" id="PTHR43553">
    <property type="entry name" value="HEAVY METAL TRANSPORTER"/>
    <property type="match status" value="1"/>
</dbReference>
<dbReference type="Gene3D" id="3.40.50.300">
    <property type="entry name" value="P-loop containing nucleotide triphosphate hydrolases"/>
    <property type="match status" value="1"/>
</dbReference>
<comment type="similarity">
    <text evidence="2 10">Belongs to the ABC transporter superfamily.</text>
</comment>
<dbReference type="InterPro" id="IPR015856">
    <property type="entry name" value="ABC_transpr_CbiO/EcfA_su"/>
</dbReference>
<dbReference type="FunFam" id="3.40.50.300:FF:000224">
    <property type="entry name" value="Energy-coupling factor transporter ATP-binding protein EcfA"/>
    <property type="match status" value="1"/>
</dbReference>
<dbReference type="InterPro" id="IPR050095">
    <property type="entry name" value="ECF_ABC_transporter_ATP-bd"/>
</dbReference>
<keyword evidence="5 10" id="KW-0547">Nucleotide-binding</keyword>
<dbReference type="SUPFAM" id="SSF52540">
    <property type="entry name" value="P-loop containing nucleoside triphosphate hydrolases"/>
    <property type="match status" value="1"/>
</dbReference>
<keyword evidence="4 10" id="KW-1003">Cell membrane</keyword>
<keyword evidence="6 10" id="KW-0067">ATP-binding</keyword>
<reference evidence="12 13" key="1">
    <citation type="journal article" date="2015" name="Stand. Genomic Sci.">
        <title>Genomic Encyclopedia of Bacterial and Archaeal Type Strains, Phase III: the genomes of soil and plant-associated and newly described type strains.</title>
        <authorList>
            <person name="Whitman W.B."/>
            <person name="Woyke T."/>
            <person name="Klenk H.P."/>
            <person name="Zhou Y."/>
            <person name="Lilburn T.G."/>
            <person name="Beck B.J."/>
            <person name="De Vos P."/>
            <person name="Vandamme P."/>
            <person name="Eisen J.A."/>
            <person name="Garrity G."/>
            <person name="Hugenholtz P."/>
            <person name="Kyrpides N.C."/>
        </authorList>
    </citation>
    <scope>NUCLEOTIDE SEQUENCE [LARGE SCALE GENOMIC DNA]</scope>
    <source>
        <strain evidence="12 13">CGMCC 1.10116</strain>
    </source>
</reference>
<dbReference type="InterPro" id="IPR005876">
    <property type="entry name" value="Co_trans_ATP-bd"/>
</dbReference>
<name>A0A562QQM5_9BACI</name>
<dbReference type="InterPro" id="IPR027417">
    <property type="entry name" value="P-loop_NTPase"/>
</dbReference>
<dbReference type="CDD" id="cd03225">
    <property type="entry name" value="ABC_cobalt_CbiO_domain1"/>
    <property type="match status" value="1"/>
</dbReference>
<protein>
    <recommendedName>
        <fullName evidence="10">ABC transporter ATP-binding protein</fullName>
    </recommendedName>
</protein>
<comment type="function">
    <text evidence="9">Probably part of an ABC transporter complex. Responsible for energy coupling to the transport system.</text>
</comment>
<evidence type="ECO:0000256" key="5">
    <source>
        <dbReference type="ARBA" id="ARBA00022741"/>
    </source>
</evidence>
<dbReference type="GO" id="GO:0042626">
    <property type="term" value="F:ATPase-coupled transmembrane transporter activity"/>
    <property type="evidence" value="ECO:0007669"/>
    <property type="project" value="TreeGrafter"/>
</dbReference>
<evidence type="ECO:0000256" key="2">
    <source>
        <dbReference type="ARBA" id="ARBA00005417"/>
    </source>
</evidence>
<dbReference type="Proteomes" id="UP000315711">
    <property type="component" value="Unassembled WGS sequence"/>
</dbReference>
<dbReference type="PANTHER" id="PTHR43553:SF24">
    <property type="entry name" value="ENERGY-COUPLING FACTOR TRANSPORTER ATP-BINDING PROTEIN ECFA1"/>
    <property type="match status" value="1"/>
</dbReference>
<evidence type="ECO:0000256" key="1">
    <source>
        <dbReference type="ARBA" id="ARBA00004202"/>
    </source>
</evidence>
<keyword evidence="8 10" id="KW-0472">Membrane</keyword>
<dbReference type="NCBIfam" id="TIGR01166">
    <property type="entry name" value="cbiO"/>
    <property type="match status" value="1"/>
</dbReference>
<dbReference type="InterPro" id="IPR003439">
    <property type="entry name" value="ABC_transporter-like_ATP-bd"/>
</dbReference>
<evidence type="ECO:0000256" key="10">
    <source>
        <dbReference type="RuleBase" id="RU364103"/>
    </source>
</evidence>
<accession>A0A562QQM5</accession>
<comment type="caution">
    <text evidence="12">The sequence shown here is derived from an EMBL/GenBank/DDBJ whole genome shotgun (WGS) entry which is preliminary data.</text>
</comment>
<dbReference type="EMBL" id="VLKZ01000002">
    <property type="protein sequence ID" value="TWI59005.1"/>
    <property type="molecule type" value="Genomic_DNA"/>
</dbReference>
<gene>
    <name evidence="12" type="ORF">IQ10_00716</name>
</gene>
<evidence type="ECO:0000256" key="9">
    <source>
        <dbReference type="ARBA" id="ARBA00025157"/>
    </source>
</evidence>
<feature type="domain" description="ABC transporter" evidence="11">
    <location>
        <begin position="6"/>
        <end position="241"/>
    </location>
</feature>
<sequence length="275" mass="31067">MNIPILTFEKVSYKYSDGTVALKDITLNIEKGKKIALLGNNGAGKSTLFLLFNGILKATNGQIKYKGNDLSYKRHELRQLRKQVGIVFQNPDAQLFSSSVHEDIKFGPNNLGLSREEVEQAVNQAMALTDTESLKDKPPHFLSIGQKKRVAIAGIVAMNPELMVLDEPTAGLDPYYARKIMDVLEDVRKKDQTVILSTHDVNLAFEWADEVILMNNGQIAAKGNPIDVFKNVDVITHCHLEQPWVMEVYEKFRQTTVSNHTTYPRTKNELFEIMF</sequence>
<evidence type="ECO:0000256" key="4">
    <source>
        <dbReference type="ARBA" id="ARBA00022475"/>
    </source>
</evidence>
<dbReference type="PROSITE" id="PS50893">
    <property type="entry name" value="ABC_TRANSPORTER_2"/>
    <property type="match status" value="1"/>
</dbReference>
<evidence type="ECO:0000313" key="12">
    <source>
        <dbReference type="EMBL" id="TWI59005.1"/>
    </source>
</evidence>
<evidence type="ECO:0000259" key="11">
    <source>
        <dbReference type="PROSITE" id="PS50893"/>
    </source>
</evidence>
<keyword evidence="13" id="KW-1185">Reference proteome</keyword>
<dbReference type="GO" id="GO:0015087">
    <property type="term" value="F:cobalt ion transmembrane transporter activity"/>
    <property type="evidence" value="ECO:0007669"/>
    <property type="project" value="UniProtKB-ARBA"/>
</dbReference>
<organism evidence="12 13">
    <name type="scientific">Halalkalibacter nanhaiisediminis</name>
    <dbReference type="NCBI Taxonomy" id="688079"/>
    <lineage>
        <taxon>Bacteria</taxon>
        <taxon>Bacillati</taxon>
        <taxon>Bacillota</taxon>
        <taxon>Bacilli</taxon>
        <taxon>Bacillales</taxon>
        <taxon>Bacillaceae</taxon>
        <taxon>Halalkalibacter</taxon>
    </lineage>
</organism>
<evidence type="ECO:0000313" key="13">
    <source>
        <dbReference type="Proteomes" id="UP000315711"/>
    </source>
</evidence>
<dbReference type="GO" id="GO:0043190">
    <property type="term" value="C:ATP-binding cassette (ABC) transporter complex"/>
    <property type="evidence" value="ECO:0007669"/>
    <property type="project" value="TreeGrafter"/>
</dbReference>
<keyword evidence="3 10" id="KW-0813">Transport</keyword>
<dbReference type="SMART" id="SM00382">
    <property type="entry name" value="AAA"/>
    <property type="match status" value="1"/>
</dbReference>
<dbReference type="GO" id="GO:0016887">
    <property type="term" value="F:ATP hydrolysis activity"/>
    <property type="evidence" value="ECO:0007669"/>
    <property type="project" value="InterPro"/>
</dbReference>
<dbReference type="Pfam" id="PF00005">
    <property type="entry name" value="ABC_tran"/>
    <property type="match status" value="1"/>
</dbReference>
<dbReference type="GO" id="GO:0005524">
    <property type="term" value="F:ATP binding"/>
    <property type="evidence" value="ECO:0007669"/>
    <property type="project" value="UniProtKB-UniRule"/>
</dbReference>
<evidence type="ECO:0000256" key="8">
    <source>
        <dbReference type="ARBA" id="ARBA00023136"/>
    </source>
</evidence>
<evidence type="ECO:0000256" key="7">
    <source>
        <dbReference type="ARBA" id="ARBA00022967"/>
    </source>
</evidence>
<evidence type="ECO:0000256" key="6">
    <source>
        <dbReference type="ARBA" id="ARBA00022840"/>
    </source>
</evidence>